<organism evidence="2 3">
    <name type="scientific">Phytophthora megakarya</name>
    <dbReference type="NCBI Taxonomy" id="4795"/>
    <lineage>
        <taxon>Eukaryota</taxon>
        <taxon>Sar</taxon>
        <taxon>Stramenopiles</taxon>
        <taxon>Oomycota</taxon>
        <taxon>Peronosporomycetes</taxon>
        <taxon>Peronosporales</taxon>
        <taxon>Peronosporaceae</taxon>
        <taxon>Phytophthora</taxon>
    </lineage>
</organism>
<feature type="region of interest" description="Disordered" evidence="1">
    <location>
        <begin position="1"/>
        <end position="29"/>
    </location>
</feature>
<sequence length="235" mass="27204">MDENEEEELRELVCPSDEGEDDAKEELSGSEFVQTATNKKIMKEMRHSGWEYNPVKFPEDSTPLALLFFFLPLQLCRQIQKETNTYHFGKRTAATRKMQRKADPDNVEPPKDIRLRLRSVAPVTSYEILLVFVSNNMEQFLLERSDTGFHGIGVFHVMQNLNFTNSKSTQASVDRGWKVRSVVTTLQETFARGYDHDLVIAFDETINPTRQYLPPKRHKWGPSALLRVVEIRRIA</sequence>
<keyword evidence="3" id="KW-1185">Reference proteome</keyword>
<accession>A0A225VK14</accession>
<evidence type="ECO:0000313" key="2">
    <source>
        <dbReference type="EMBL" id="OWZ05444.1"/>
    </source>
</evidence>
<dbReference type="AlphaFoldDB" id="A0A225VK14"/>
<dbReference type="PANTHER" id="PTHR46599:SF3">
    <property type="entry name" value="PIGGYBAC TRANSPOSABLE ELEMENT-DERIVED PROTEIN 4"/>
    <property type="match status" value="1"/>
</dbReference>
<comment type="caution">
    <text evidence="2">The sequence shown here is derived from an EMBL/GenBank/DDBJ whole genome shotgun (WGS) entry which is preliminary data.</text>
</comment>
<dbReference type="PANTHER" id="PTHR46599">
    <property type="entry name" value="PIGGYBAC TRANSPOSABLE ELEMENT-DERIVED PROTEIN 4"/>
    <property type="match status" value="1"/>
</dbReference>
<evidence type="ECO:0008006" key="4">
    <source>
        <dbReference type="Google" id="ProtNLM"/>
    </source>
</evidence>
<gene>
    <name evidence="2" type="ORF">PHMEG_00022469</name>
</gene>
<reference evidence="3" key="1">
    <citation type="submission" date="2017-03" db="EMBL/GenBank/DDBJ databases">
        <title>Phytopthora megakarya and P. palmivora, two closely related causual agents of cacao black pod achieved similar genome size and gene model numbers by different mechanisms.</title>
        <authorList>
            <person name="Ali S."/>
            <person name="Shao J."/>
            <person name="Larry D.J."/>
            <person name="Kronmiller B."/>
            <person name="Shen D."/>
            <person name="Strem M.D."/>
            <person name="Melnick R.L."/>
            <person name="Guiltinan M.J."/>
            <person name="Tyler B.M."/>
            <person name="Meinhardt L.W."/>
            <person name="Bailey B.A."/>
        </authorList>
    </citation>
    <scope>NUCLEOTIDE SEQUENCE [LARGE SCALE GENOMIC DNA]</scope>
    <source>
        <strain evidence="3">zdho120</strain>
    </source>
</reference>
<proteinExistence type="predicted"/>
<name>A0A225VK14_9STRA</name>
<protein>
    <recommendedName>
        <fullName evidence="4">PiggyBac transposable element-derived protein domain-containing protein</fullName>
    </recommendedName>
</protein>
<dbReference type="EMBL" id="NBNE01004427">
    <property type="protein sequence ID" value="OWZ05444.1"/>
    <property type="molecule type" value="Genomic_DNA"/>
</dbReference>
<dbReference type="Proteomes" id="UP000198211">
    <property type="component" value="Unassembled WGS sequence"/>
</dbReference>
<dbReference type="OrthoDB" id="123873at2759"/>
<evidence type="ECO:0000256" key="1">
    <source>
        <dbReference type="SAM" id="MobiDB-lite"/>
    </source>
</evidence>
<evidence type="ECO:0000313" key="3">
    <source>
        <dbReference type="Proteomes" id="UP000198211"/>
    </source>
</evidence>